<dbReference type="InterPro" id="IPR000014">
    <property type="entry name" value="PAS"/>
</dbReference>
<evidence type="ECO:0000259" key="11">
    <source>
        <dbReference type="PROSITE" id="PS50112"/>
    </source>
</evidence>
<dbReference type="Pfam" id="PF02518">
    <property type="entry name" value="HATPase_c"/>
    <property type="match status" value="1"/>
</dbReference>
<dbReference type="GO" id="GO:0000155">
    <property type="term" value="F:phosphorelay sensor kinase activity"/>
    <property type="evidence" value="ECO:0007669"/>
    <property type="project" value="InterPro"/>
</dbReference>
<keyword evidence="5" id="KW-0547">Nucleotide-binding</keyword>
<dbReference type="PROSITE" id="PS50112">
    <property type="entry name" value="PAS"/>
    <property type="match status" value="2"/>
</dbReference>
<feature type="domain" description="PAS" evidence="11">
    <location>
        <begin position="279"/>
        <end position="349"/>
    </location>
</feature>
<dbReference type="SUPFAM" id="SSF55785">
    <property type="entry name" value="PYP-like sensor domain (PAS domain)"/>
    <property type="match status" value="5"/>
</dbReference>
<dbReference type="Pfam" id="PF00989">
    <property type="entry name" value="PAS"/>
    <property type="match status" value="1"/>
</dbReference>
<evidence type="ECO:0000313" key="14">
    <source>
        <dbReference type="Proteomes" id="UP000183940"/>
    </source>
</evidence>
<dbReference type="Pfam" id="PF08448">
    <property type="entry name" value="PAS_4"/>
    <property type="match status" value="3"/>
</dbReference>
<dbReference type="SUPFAM" id="SSF47384">
    <property type="entry name" value="Homodimeric domain of signal transducing histidine kinase"/>
    <property type="match status" value="1"/>
</dbReference>
<evidence type="ECO:0000256" key="4">
    <source>
        <dbReference type="ARBA" id="ARBA00022679"/>
    </source>
</evidence>
<reference evidence="13" key="1">
    <citation type="submission" date="2016-10" db="EMBL/GenBank/DDBJ databases">
        <title>CRISPR-Cas defence system in Roseofilum reptotaenium: evidence of a bacteriophage-cyanobacterium arms race in the coral black band disease.</title>
        <authorList>
            <person name="Buerger P."/>
            <person name="Wood-Charlson E.M."/>
            <person name="Weynberg K.D."/>
            <person name="Willis B."/>
            <person name="Van Oppen M.J."/>
        </authorList>
    </citation>
    <scope>NUCLEOTIDE SEQUENCE [LARGE SCALE GENOMIC DNA]</scope>
    <source>
        <strain evidence="13">AO1-A</strain>
    </source>
</reference>
<dbReference type="GO" id="GO:0006355">
    <property type="term" value="P:regulation of DNA-templated transcription"/>
    <property type="evidence" value="ECO:0007669"/>
    <property type="project" value="InterPro"/>
</dbReference>
<dbReference type="InterPro" id="IPR013767">
    <property type="entry name" value="PAS_fold"/>
</dbReference>
<evidence type="ECO:0000256" key="7">
    <source>
        <dbReference type="ARBA" id="ARBA00022840"/>
    </source>
</evidence>
<organism evidence="13 14">
    <name type="scientific">Roseofilum reptotaenium AO1-A</name>
    <dbReference type="NCBI Taxonomy" id="1925591"/>
    <lineage>
        <taxon>Bacteria</taxon>
        <taxon>Bacillati</taxon>
        <taxon>Cyanobacteriota</taxon>
        <taxon>Cyanophyceae</taxon>
        <taxon>Desertifilales</taxon>
        <taxon>Desertifilaceae</taxon>
        <taxon>Roseofilum</taxon>
    </lineage>
</organism>
<dbReference type="PROSITE" id="PS50113">
    <property type="entry name" value="PAC"/>
    <property type="match status" value="3"/>
</dbReference>
<dbReference type="PROSITE" id="PS50109">
    <property type="entry name" value="HIS_KIN"/>
    <property type="match status" value="1"/>
</dbReference>
<dbReference type="STRING" id="1925591.BI308_11445"/>
<dbReference type="InterPro" id="IPR035965">
    <property type="entry name" value="PAS-like_dom_sf"/>
</dbReference>
<feature type="coiled-coil region" evidence="9">
    <location>
        <begin position="389"/>
        <end position="420"/>
    </location>
</feature>
<dbReference type="Pfam" id="PF08447">
    <property type="entry name" value="PAS_3"/>
    <property type="match status" value="1"/>
</dbReference>
<feature type="domain" description="Histidine kinase" evidence="10">
    <location>
        <begin position="902"/>
        <end position="1151"/>
    </location>
</feature>
<evidence type="ECO:0000256" key="8">
    <source>
        <dbReference type="ARBA" id="ARBA00023012"/>
    </source>
</evidence>
<comment type="catalytic activity">
    <reaction evidence="1">
        <text>ATP + protein L-histidine = ADP + protein N-phospho-L-histidine.</text>
        <dbReference type="EC" id="2.7.13.3"/>
    </reaction>
</comment>
<dbReference type="SMART" id="SM00065">
    <property type="entry name" value="GAF"/>
    <property type="match status" value="1"/>
</dbReference>
<dbReference type="CDD" id="cd00082">
    <property type="entry name" value="HisKA"/>
    <property type="match status" value="1"/>
</dbReference>
<evidence type="ECO:0000256" key="5">
    <source>
        <dbReference type="ARBA" id="ARBA00022741"/>
    </source>
</evidence>
<dbReference type="SMART" id="SM00388">
    <property type="entry name" value="HisKA"/>
    <property type="match status" value="1"/>
</dbReference>
<dbReference type="Gene3D" id="1.10.287.130">
    <property type="match status" value="1"/>
</dbReference>
<keyword evidence="8" id="KW-0902">Two-component regulatory system</keyword>
<dbReference type="InterPro" id="IPR000700">
    <property type="entry name" value="PAS-assoc_C"/>
</dbReference>
<feature type="domain" description="PAC" evidence="12">
    <location>
        <begin position="499"/>
        <end position="551"/>
    </location>
</feature>
<evidence type="ECO:0000256" key="3">
    <source>
        <dbReference type="ARBA" id="ARBA00022553"/>
    </source>
</evidence>
<protein>
    <recommendedName>
        <fullName evidence="2">histidine kinase</fullName>
        <ecNumber evidence="2">2.7.13.3</ecNumber>
    </recommendedName>
</protein>
<keyword evidence="14" id="KW-1185">Reference proteome</keyword>
<dbReference type="Gene3D" id="3.30.450.20">
    <property type="entry name" value="PAS domain"/>
    <property type="match status" value="5"/>
</dbReference>
<dbReference type="SUPFAM" id="SSF55781">
    <property type="entry name" value="GAF domain-like"/>
    <property type="match status" value="1"/>
</dbReference>
<proteinExistence type="predicted"/>
<evidence type="ECO:0000256" key="6">
    <source>
        <dbReference type="ARBA" id="ARBA00022777"/>
    </source>
</evidence>
<feature type="domain" description="PAS" evidence="11">
    <location>
        <begin position="427"/>
        <end position="481"/>
    </location>
</feature>
<dbReference type="InterPro" id="IPR013655">
    <property type="entry name" value="PAS_fold_3"/>
</dbReference>
<feature type="domain" description="PAC" evidence="12">
    <location>
        <begin position="620"/>
        <end position="672"/>
    </location>
</feature>
<evidence type="ECO:0000313" key="13">
    <source>
        <dbReference type="EMBL" id="OJJ25402.1"/>
    </source>
</evidence>
<dbReference type="InterPro" id="IPR003018">
    <property type="entry name" value="GAF"/>
</dbReference>
<dbReference type="InterPro" id="IPR036097">
    <property type="entry name" value="HisK_dim/P_sf"/>
</dbReference>
<dbReference type="SMART" id="SM00091">
    <property type="entry name" value="PAS"/>
    <property type="match status" value="5"/>
</dbReference>
<dbReference type="PANTHER" id="PTHR43065:SF10">
    <property type="entry name" value="PEROXIDE STRESS-ACTIVATED HISTIDINE KINASE MAK3"/>
    <property type="match status" value="1"/>
</dbReference>
<comment type="caution">
    <text evidence="13">The sequence shown here is derived from an EMBL/GenBank/DDBJ whole genome shotgun (WGS) entry which is preliminary data.</text>
</comment>
<keyword evidence="9" id="KW-0175">Coiled coil</keyword>
<keyword evidence="3" id="KW-0597">Phosphoprotein</keyword>
<dbReference type="SUPFAM" id="SSF55874">
    <property type="entry name" value="ATPase domain of HSP90 chaperone/DNA topoisomerase II/histidine kinase"/>
    <property type="match status" value="1"/>
</dbReference>
<dbReference type="NCBIfam" id="TIGR00229">
    <property type="entry name" value="sensory_box"/>
    <property type="match status" value="3"/>
</dbReference>
<evidence type="ECO:0000256" key="2">
    <source>
        <dbReference type="ARBA" id="ARBA00012438"/>
    </source>
</evidence>
<dbReference type="GO" id="GO:0005524">
    <property type="term" value="F:ATP binding"/>
    <property type="evidence" value="ECO:0007669"/>
    <property type="project" value="UniProtKB-KW"/>
</dbReference>
<dbReference type="Pfam" id="PF01590">
    <property type="entry name" value="GAF"/>
    <property type="match status" value="1"/>
</dbReference>
<evidence type="ECO:0000259" key="10">
    <source>
        <dbReference type="PROSITE" id="PS50109"/>
    </source>
</evidence>
<dbReference type="Gene3D" id="3.30.450.40">
    <property type="match status" value="1"/>
</dbReference>
<dbReference type="PRINTS" id="PR00344">
    <property type="entry name" value="BCTRLSENSOR"/>
</dbReference>
<dbReference type="Proteomes" id="UP000183940">
    <property type="component" value="Unassembled WGS sequence"/>
</dbReference>
<dbReference type="EMBL" id="MLAW01000017">
    <property type="protein sequence ID" value="OJJ25402.1"/>
    <property type="molecule type" value="Genomic_DNA"/>
</dbReference>
<evidence type="ECO:0000256" key="1">
    <source>
        <dbReference type="ARBA" id="ARBA00000085"/>
    </source>
</evidence>
<dbReference type="InterPro" id="IPR003661">
    <property type="entry name" value="HisK_dim/P_dom"/>
</dbReference>
<dbReference type="InterPro" id="IPR004358">
    <property type="entry name" value="Sig_transdc_His_kin-like_C"/>
</dbReference>
<dbReference type="InterPro" id="IPR029016">
    <property type="entry name" value="GAF-like_dom_sf"/>
</dbReference>
<accession>A0A1L9QRY6</accession>
<name>A0A1L9QRY6_9CYAN</name>
<dbReference type="InterPro" id="IPR013656">
    <property type="entry name" value="PAS_4"/>
</dbReference>
<dbReference type="SMART" id="SM00387">
    <property type="entry name" value="HATPase_c"/>
    <property type="match status" value="1"/>
</dbReference>
<dbReference type="SMART" id="SM00086">
    <property type="entry name" value="PAC"/>
    <property type="match status" value="3"/>
</dbReference>
<dbReference type="AlphaFoldDB" id="A0A1L9QRY6"/>
<dbReference type="CDD" id="cd00130">
    <property type="entry name" value="PAS"/>
    <property type="match status" value="3"/>
</dbReference>
<feature type="domain" description="PAC" evidence="12">
    <location>
        <begin position="78"/>
        <end position="131"/>
    </location>
</feature>
<dbReference type="EC" id="2.7.13.3" evidence="2"/>
<dbReference type="InterPro" id="IPR005467">
    <property type="entry name" value="His_kinase_dom"/>
</dbReference>
<sequence length="1152" mass="131820">MDSSNPTLELFKVFVEQTPAAVALFDQEMRYLLTSDRWLSEYGLRDIPLNNLTFYDTFPHCPEQWKPIHTECLLGNYEGCEEHYFFGEDGKLQWVEWDIRPWHNSSGEINGLIMFTQNITKRKRAEAAWMKIENRFNKLTANVPGIICQLLLKPEHPIQFTYVSPGCTKICELDPDALEQHPLLFQELIHPDDLSEYKASITTAIQNRSAWSWEGRIITTSGQIKWLACSTSPPDTQNSLEQQFLDDLPYNFTPNELLLDGLFIEVTERKQAELSLLQQETQLRALFKAMTDLILVLDREGHILEVAPTNCNLFTQDRLELYGMKISDLMPDENAHRLLANLRRSLETQKTIDVEYSMTLNDQIFWLAAKVSPLDMDTVVWVARDITRRKESEGKLEQYRDTLEDRVEQRTAELAAEVEERQQVEQSLRQHVQMLDLANDSIMILGLEGTIKYWNHGAHKLYGWTKQQAINQNIHSLLQTEFSIPLPTIHKILREQGYWEGELQQTKRDGTPVTVASRWTLQRDRQGRPAALLEINNDITYRFETEMALRKSEELYRTLAQNFPDGAVVLFDLDLRFTLAEGRELGKLRLAKDKLEGETPADIFPQSVSQLMEYHYQNALAGETEHFEISLGENFYLIQTLPVRNDDGYIMAGMALMQNITQRKRSEEAIRKSETRYREMAQREELINRLASQVRNSLNLDQILDIAVVEIQNLLQVDQCLFSWYQSQGEDTLQTPEFSPYGYVNVVKEAKTETLPTALGCFPVAADDPLLNNLLNLEMLQVDDVFSHEDPGIHQLYESRGYRAILFLPIKTAYGELGCVSCAHFDGPRRWTEDEVELLQTVTDQLAIAISQAELYRQATVAAENADRKAKELEETLRQLQRTQSQLIQSEKLSSLGQMVAGVAHEINNPVNFIYGNLVPARDYTADILGLLQLYQETFRDPPEPIEEEIEAIDLEFISEDLPRLLDSMQVGAERIREIVLSLRNFSRLDEAEMKKVDLHEGIDSTLMILQNRLKAKGDRPGVEVSKYYGKLPKIFCYPGQLNQVFMNLFSNAIDALEESNIAEPKITITTELIDNNQAVVKLKDNGPGIGEKVRQRLFDPFFTTKPVGKGTGLGLAISYQIIVEKHQGQLSCVSELGQGATFVIQIPAVSH</sequence>
<evidence type="ECO:0000256" key="9">
    <source>
        <dbReference type="SAM" id="Coils"/>
    </source>
</evidence>
<dbReference type="InterPro" id="IPR001610">
    <property type="entry name" value="PAC"/>
</dbReference>
<keyword evidence="4" id="KW-0808">Transferase</keyword>
<keyword evidence="6" id="KW-0418">Kinase</keyword>
<dbReference type="InterPro" id="IPR003594">
    <property type="entry name" value="HATPase_dom"/>
</dbReference>
<keyword evidence="7" id="KW-0067">ATP-binding</keyword>
<evidence type="ECO:0000259" key="12">
    <source>
        <dbReference type="PROSITE" id="PS50113"/>
    </source>
</evidence>
<gene>
    <name evidence="13" type="ORF">BI308_11445</name>
</gene>
<feature type="coiled-coil region" evidence="9">
    <location>
        <begin position="856"/>
        <end position="893"/>
    </location>
</feature>
<dbReference type="Gene3D" id="3.30.565.10">
    <property type="entry name" value="Histidine kinase-like ATPase, C-terminal domain"/>
    <property type="match status" value="1"/>
</dbReference>
<dbReference type="PANTHER" id="PTHR43065">
    <property type="entry name" value="SENSOR HISTIDINE KINASE"/>
    <property type="match status" value="1"/>
</dbReference>
<dbReference type="InterPro" id="IPR036890">
    <property type="entry name" value="HATPase_C_sf"/>
</dbReference>